<dbReference type="CDD" id="cd01448">
    <property type="entry name" value="TST_Repeat_1"/>
    <property type="match status" value="1"/>
</dbReference>
<dbReference type="Proteomes" id="UP000236584">
    <property type="component" value="Chromosome"/>
</dbReference>
<dbReference type="GO" id="GO:0016740">
    <property type="term" value="F:transferase activity"/>
    <property type="evidence" value="ECO:0007669"/>
    <property type="project" value="UniProtKB-KW"/>
</dbReference>
<dbReference type="AlphaFoldDB" id="A0A2I8VPF2"/>
<dbReference type="CDD" id="cd01449">
    <property type="entry name" value="TST_Repeat_2"/>
    <property type="match status" value="1"/>
</dbReference>
<dbReference type="RefSeq" id="WP_103427496.1">
    <property type="nucleotide sequence ID" value="NZ_CP026309.1"/>
</dbReference>
<sequence>MTDIVVSAAWLADHLDEVRVVDVRDDWEFDGIGHVPGAVNVPFDSFRAEEHAVDRGGDPAEGMLPGVEAWEEVLSEAGITPDDTLVVYDDTHGVFAARFLVTALAYGHETVHLLDGDFSAWSRDHEVERGESGRAETEYAASKAEDSPFVGFETVQAALEDDDVAVLDTREPHEWEEGHLPGAVQLDWRELVDDDSRGLKPDDELEAILADHGVDREKRVLLYCNTARRISHTYVVLRHLGYEDVMFYEGSLTEWEARGAPLESA</sequence>
<evidence type="ECO:0000259" key="2">
    <source>
        <dbReference type="PROSITE" id="PS50206"/>
    </source>
</evidence>
<keyword evidence="3" id="KW-0808">Transferase</keyword>
<dbReference type="InterPro" id="IPR001763">
    <property type="entry name" value="Rhodanese-like_dom"/>
</dbReference>
<dbReference type="Gene3D" id="3.40.250.10">
    <property type="entry name" value="Rhodanese-like domain"/>
    <property type="match status" value="2"/>
</dbReference>
<dbReference type="SMART" id="SM00450">
    <property type="entry name" value="RHOD"/>
    <property type="match status" value="2"/>
</dbReference>
<evidence type="ECO:0000256" key="1">
    <source>
        <dbReference type="ARBA" id="ARBA00022737"/>
    </source>
</evidence>
<dbReference type="PANTHER" id="PTHR43855:SF1">
    <property type="entry name" value="THIOSULFATE SULFURTRANSFERASE"/>
    <property type="match status" value="1"/>
</dbReference>
<accession>A0A2I8VPF2</accession>
<organism evidence="3 4">
    <name type="scientific">Salinigranum rubrum</name>
    <dbReference type="NCBI Taxonomy" id="755307"/>
    <lineage>
        <taxon>Archaea</taxon>
        <taxon>Methanobacteriati</taxon>
        <taxon>Methanobacteriota</taxon>
        <taxon>Stenosarchaea group</taxon>
        <taxon>Halobacteria</taxon>
        <taxon>Halobacteriales</taxon>
        <taxon>Haloferacaceae</taxon>
        <taxon>Salinigranum</taxon>
    </lineage>
</organism>
<dbReference type="GeneID" id="35594614"/>
<dbReference type="InterPro" id="IPR036873">
    <property type="entry name" value="Rhodanese-like_dom_sf"/>
</dbReference>
<name>A0A2I8VPF2_9EURY</name>
<dbReference type="Pfam" id="PF00581">
    <property type="entry name" value="Rhodanese"/>
    <property type="match status" value="2"/>
</dbReference>
<dbReference type="OrthoDB" id="9977at2157"/>
<evidence type="ECO:0000313" key="3">
    <source>
        <dbReference type="EMBL" id="AUV83807.1"/>
    </source>
</evidence>
<feature type="domain" description="Rhodanese" evidence="2">
    <location>
        <begin position="160"/>
        <end position="264"/>
    </location>
</feature>
<dbReference type="EMBL" id="CP026309">
    <property type="protein sequence ID" value="AUV83807.1"/>
    <property type="molecule type" value="Genomic_DNA"/>
</dbReference>
<dbReference type="KEGG" id="srub:C2R22_20940"/>
<proteinExistence type="predicted"/>
<keyword evidence="1" id="KW-0677">Repeat</keyword>
<dbReference type="PANTHER" id="PTHR43855">
    <property type="entry name" value="THIOSULFATE SULFURTRANSFERASE"/>
    <property type="match status" value="1"/>
</dbReference>
<reference evidence="3 4" key="1">
    <citation type="submission" date="2018-01" db="EMBL/GenBank/DDBJ databases">
        <title>Complete genome sequence of Salinigranum rubrum GX10T, an extremely halophilic archaeon isolated from a marine solar saltern.</title>
        <authorList>
            <person name="Han S."/>
        </authorList>
    </citation>
    <scope>NUCLEOTIDE SEQUENCE [LARGE SCALE GENOMIC DNA]</scope>
    <source>
        <strain evidence="3 4">GX10</strain>
    </source>
</reference>
<dbReference type="PROSITE" id="PS50206">
    <property type="entry name" value="RHODANESE_3"/>
    <property type="match status" value="2"/>
</dbReference>
<evidence type="ECO:0000313" key="4">
    <source>
        <dbReference type="Proteomes" id="UP000236584"/>
    </source>
</evidence>
<gene>
    <name evidence="3" type="ORF">C2R22_20940</name>
</gene>
<dbReference type="InterPro" id="IPR051126">
    <property type="entry name" value="Thiosulfate_sulfurtransferase"/>
</dbReference>
<keyword evidence="4" id="KW-1185">Reference proteome</keyword>
<protein>
    <submittedName>
        <fullName evidence="3">Sulfurtransferase</fullName>
    </submittedName>
</protein>
<dbReference type="SUPFAM" id="SSF52821">
    <property type="entry name" value="Rhodanese/Cell cycle control phosphatase"/>
    <property type="match status" value="2"/>
</dbReference>
<feature type="domain" description="Rhodanese" evidence="2">
    <location>
        <begin position="14"/>
        <end position="130"/>
    </location>
</feature>